<gene>
    <name evidence="2" type="ORF">KEG57_21545</name>
</gene>
<reference evidence="2 3" key="1">
    <citation type="submission" date="2021-04" db="EMBL/GenBank/DDBJ databases">
        <title>Genome analysis of Polyangium sp.</title>
        <authorList>
            <person name="Li Y."/>
            <person name="Wang J."/>
        </authorList>
    </citation>
    <scope>NUCLEOTIDE SEQUENCE [LARGE SCALE GENOMIC DNA]</scope>
    <source>
        <strain evidence="2 3">SDU14</strain>
    </source>
</reference>
<evidence type="ECO:0000313" key="2">
    <source>
        <dbReference type="EMBL" id="MDC3983112.1"/>
    </source>
</evidence>
<proteinExistence type="predicted"/>
<evidence type="ECO:0000256" key="1">
    <source>
        <dbReference type="SAM" id="SignalP"/>
    </source>
</evidence>
<name>A0A9X3X2P8_9BACT</name>
<organism evidence="2 3">
    <name type="scientific">Polyangium jinanense</name>
    <dbReference type="NCBI Taxonomy" id="2829994"/>
    <lineage>
        <taxon>Bacteria</taxon>
        <taxon>Pseudomonadati</taxon>
        <taxon>Myxococcota</taxon>
        <taxon>Polyangia</taxon>
        <taxon>Polyangiales</taxon>
        <taxon>Polyangiaceae</taxon>
        <taxon>Polyangium</taxon>
    </lineage>
</organism>
<keyword evidence="3" id="KW-1185">Reference proteome</keyword>
<accession>A0A9X3X2P8</accession>
<dbReference type="Proteomes" id="UP001151081">
    <property type="component" value="Unassembled WGS sequence"/>
</dbReference>
<dbReference type="RefSeq" id="WP_272423849.1">
    <property type="nucleotide sequence ID" value="NZ_JAGTJJ010000011.1"/>
</dbReference>
<evidence type="ECO:0008006" key="4">
    <source>
        <dbReference type="Google" id="ProtNLM"/>
    </source>
</evidence>
<dbReference type="AlphaFoldDB" id="A0A9X3X2P8"/>
<feature type="chain" id="PRO_5040929250" description="Lipoprotein" evidence="1">
    <location>
        <begin position="21"/>
        <end position="237"/>
    </location>
</feature>
<keyword evidence="1" id="KW-0732">Signal</keyword>
<sequence length="237" mass="24154">MPFTRLLLPFLALATGCAQGSSGALGQTDTTAACPPSELVCAVSGIDAPIAKGAALPIQVSVTSEGAATPPLSFVSANPAIFTIDDARIHAQAPGLASMLITTAGVGAQDAEGDPKPQASSSDLVVDFLHVWVAEADALRLHRVTTGGLQTSPLPAAMEMLVGDELTLVAAPHRGPQRLLGELDAAFEADPEVVLMLDEGVPGSRRIVAKAPGETTVTVKALDIEVAVALTVLEVKP</sequence>
<evidence type="ECO:0000313" key="3">
    <source>
        <dbReference type="Proteomes" id="UP001151081"/>
    </source>
</evidence>
<comment type="caution">
    <text evidence="2">The sequence shown here is derived from an EMBL/GenBank/DDBJ whole genome shotgun (WGS) entry which is preliminary data.</text>
</comment>
<protein>
    <recommendedName>
        <fullName evidence="4">Lipoprotein</fullName>
    </recommendedName>
</protein>
<feature type="signal peptide" evidence="1">
    <location>
        <begin position="1"/>
        <end position="20"/>
    </location>
</feature>
<dbReference type="EMBL" id="JAGTJJ010000011">
    <property type="protein sequence ID" value="MDC3983112.1"/>
    <property type="molecule type" value="Genomic_DNA"/>
</dbReference>
<dbReference type="PROSITE" id="PS51257">
    <property type="entry name" value="PROKAR_LIPOPROTEIN"/>
    <property type="match status" value="1"/>
</dbReference>